<dbReference type="InterPro" id="IPR036388">
    <property type="entry name" value="WH-like_DNA-bd_sf"/>
</dbReference>
<dbReference type="SUPFAM" id="SSF46785">
    <property type="entry name" value="Winged helix' DNA-binding domain"/>
    <property type="match status" value="1"/>
</dbReference>
<dbReference type="InterPro" id="IPR000847">
    <property type="entry name" value="LysR_HTH_N"/>
</dbReference>
<keyword evidence="7" id="KW-1185">Reference proteome</keyword>
<organism evidence="6 7">
    <name type="scientific">Rahnella victoriana</name>
    <dbReference type="NCBI Taxonomy" id="1510570"/>
    <lineage>
        <taxon>Bacteria</taxon>
        <taxon>Pseudomonadati</taxon>
        <taxon>Pseudomonadota</taxon>
        <taxon>Gammaproteobacteria</taxon>
        <taxon>Enterobacterales</taxon>
        <taxon>Yersiniaceae</taxon>
        <taxon>Rahnella</taxon>
    </lineage>
</organism>
<evidence type="ECO:0000313" key="6">
    <source>
        <dbReference type="EMBL" id="MBF7954726.1"/>
    </source>
</evidence>
<reference evidence="6 7" key="1">
    <citation type="submission" date="2020-11" db="EMBL/GenBank/DDBJ databases">
        <title>Taxonomic investigation of Rahnella spp.</title>
        <authorList>
            <person name="Lee S.D."/>
        </authorList>
    </citation>
    <scope>NUCLEOTIDE SEQUENCE [LARGE SCALE GENOMIC DNA]</scope>
    <source>
        <strain evidence="6 7">SAP-10</strain>
    </source>
</reference>
<name>A0ABS0DLE8_9GAMM</name>
<proteinExistence type="inferred from homology"/>
<comment type="similarity">
    <text evidence="1">Belongs to the LysR transcriptional regulatory family.</text>
</comment>
<protein>
    <submittedName>
        <fullName evidence="6">LysR family transcriptional regulator</fullName>
    </submittedName>
</protein>
<keyword evidence="4" id="KW-0804">Transcription</keyword>
<dbReference type="InterPro" id="IPR005119">
    <property type="entry name" value="LysR_subst-bd"/>
</dbReference>
<dbReference type="Proteomes" id="UP000600307">
    <property type="component" value="Unassembled WGS sequence"/>
</dbReference>
<dbReference type="RefSeq" id="WP_131693496.1">
    <property type="nucleotide sequence ID" value="NZ_CBCSED010000004.1"/>
</dbReference>
<dbReference type="Pfam" id="PF03466">
    <property type="entry name" value="LysR_substrate"/>
    <property type="match status" value="1"/>
</dbReference>
<dbReference type="PROSITE" id="PS50931">
    <property type="entry name" value="HTH_LYSR"/>
    <property type="match status" value="1"/>
</dbReference>
<evidence type="ECO:0000256" key="3">
    <source>
        <dbReference type="ARBA" id="ARBA00023125"/>
    </source>
</evidence>
<comment type="caution">
    <text evidence="6">The sequence shown here is derived from an EMBL/GenBank/DDBJ whole genome shotgun (WGS) entry which is preliminary data.</text>
</comment>
<evidence type="ECO:0000313" key="7">
    <source>
        <dbReference type="Proteomes" id="UP000600307"/>
    </source>
</evidence>
<dbReference type="Pfam" id="PF00126">
    <property type="entry name" value="HTH_1"/>
    <property type="match status" value="1"/>
</dbReference>
<dbReference type="PANTHER" id="PTHR30537:SF74">
    <property type="entry name" value="HTH-TYPE TRANSCRIPTIONAL REGULATOR TRPI"/>
    <property type="match status" value="1"/>
</dbReference>
<dbReference type="PANTHER" id="PTHR30537">
    <property type="entry name" value="HTH-TYPE TRANSCRIPTIONAL REGULATOR"/>
    <property type="match status" value="1"/>
</dbReference>
<evidence type="ECO:0000256" key="2">
    <source>
        <dbReference type="ARBA" id="ARBA00023015"/>
    </source>
</evidence>
<dbReference type="SUPFAM" id="SSF53850">
    <property type="entry name" value="Periplasmic binding protein-like II"/>
    <property type="match status" value="1"/>
</dbReference>
<evidence type="ECO:0000256" key="4">
    <source>
        <dbReference type="ARBA" id="ARBA00023163"/>
    </source>
</evidence>
<dbReference type="InterPro" id="IPR036390">
    <property type="entry name" value="WH_DNA-bd_sf"/>
</dbReference>
<feature type="domain" description="HTH lysR-type" evidence="5">
    <location>
        <begin position="5"/>
        <end position="62"/>
    </location>
</feature>
<keyword evidence="3" id="KW-0238">DNA-binding</keyword>
<dbReference type="Gene3D" id="3.40.190.10">
    <property type="entry name" value="Periplasmic binding protein-like II"/>
    <property type="match status" value="2"/>
</dbReference>
<sequence>MNDLPSLRALHYFKQAAHFESFSSAADSLNVTHSAVSHQIKNLEGWLGTVLFNRTAGRVYLTADGVRLKACCDQVFSEIEKTCHQMRHRREHHLTIACSASFLAQWLLPRISRFSLQHPQITLSFQTQTDISLLTNQRADVLIKSDHHVTHEEFEATLIGSDFIGPVCAPGVCGTLSSPPDFTSLPLLHARTKINAWQEWANVTGARGDFSAGKHFDNLMLAIQAAKTGLGFSMTPKMLVKKELAEGSLLAPAGFCKADRATAMLVSHLRSDEPEIRVFRDWIQEEAETEQ</sequence>
<keyword evidence="2" id="KW-0805">Transcription regulation</keyword>
<accession>A0ABS0DLE8</accession>
<dbReference type="InterPro" id="IPR058163">
    <property type="entry name" value="LysR-type_TF_proteobact-type"/>
</dbReference>
<gene>
    <name evidence="6" type="ORF">IV431_04035</name>
</gene>
<dbReference type="Gene3D" id="1.10.10.10">
    <property type="entry name" value="Winged helix-like DNA-binding domain superfamily/Winged helix DNA-binding domain"/>
    <property type="match status" value="1"/>
</dbReference>
<evidence type="ECO:0000256" key="1">
    <source>
        <dbReference type="ARBA" id="ARBA00009437"/>
    </source>
</evidence>
<dbReference type="EMBL" id="JADOBH010000001">
    <property type="protein sequence ID" value="MBF7954726.1"/>
    <property type="molecule type" value="Genomic_DNA"/>
</dbReference>
<dbReference type="PRINTS" id="PR00039">
    <property type="entry name" value="HTHLYSR"/>
</dbReference>
<evidence type="ECO:0000259" key="5">
    <source>
        <dbReference type="PROSITE" id="PS50931"/>
    </source>
</evidence>